<dbReference type="PANTHER" id="PTHR34580:SF3">
    <property type="entry name" value="PROTEIN PAFB"/>
    <property type="match status" value="1"/>
</dbReference>
<dbReference type="PANTHER" id="PTHR34580">
    <property type="match status" value="1"/>
</dbReference>
<feature type="domain" description="WCX" evidence="2">
    <location>
        <begin position="278"/>
        <end position="350"/>
    </location>
</feature>
<dbReference type="InterPro" id="IPR051534">
    <property type="entry name" value="CBASS_pafABC_assoc_protein"/>
</dbReference>
<accession>A0A1I1YQU1</accession>
<reference evidence="4" key="1">
    <citation type="submission" date="2016-10" db="EMBL/GenBank/DDBJ databases">
        <authorList>
            <person name="Varghese N."/>
            <person name="Submissions S."/>
        </authorList>
    </citation>
    <scope>NUCLEOTIDE SEQUENCE [LARGE SCALE GENOMIC DNA]</scope>
    <source>
        <strain evidence="4">DSM 45004</strain>
    </source>
</reference>
<dbReference type="InterPro" id="IPR026881">
    <property type="entry name" value="WYL_dom"/>
</dbReference>
<evidence type="ECO:0000259" key="2">
    <source>
        <dbReference type="Pfam" id="PF25583"/>
    </source>
</evidence>
<organism evidence="3 4">
    <name type="scientific">Actinopolyspora alba</name>
    <dbReference type="NCBI Taxonomy" id="673379"/>
    <lineage>
        <taxon>Bacteria</taxon>
        <taxon>Bacillati</taxon>
        <taxon>Actinomycetota</taxon>
        <taxon>Actinomycetes</taxon>
        <taxon>Actinopolysporales</taxon>
        <taxon>Actinopolysporaceae</taxon>
        <taxon>Actinopolyspora</taxon>
        <taxon>Actinopolyspora alba group</taxon>
    </lineage>
</organism>
<dbReference type="PROSITE" id="PS52050">
    <property type="entry name" value="WYL"/>
    <property type="match status" value="1"/>
</dbReference>
<name>A0A1I1YQU1_9ACTN</name>
<dbReference type="AlphaFoldDB" id="A0A1I1YQU1"/>
<dbReference type="Proteomes" id="UP000198716">
    <property type="component" value="Unassembled WGS sequence"/>
</dbReference>
<evidence type="ECO:0000313" key="3">
    <source>
        <dbReference type="EMBL" id="SFE21388.1"/>
    </source>
</evidence>
<evidence type="ECO:0000313" key="4">
    <source>
        <dbReference type="Proteomes" id="UP000198716"/>
    </source>
</evidence>
<dbReference type="Pfam" id="PF13280">
    <property type="entry name" value="WYL"/>
    <property type="match status" value="1"/>
</dbReference>
<dbReference type="EMBL" id="FOMZ01000009">
    <property type="protein sequence ID" value="SFE21388.1"/>
    <property type="molecule type" value="Genomic_DNA"/>
</dbReference>
<dbReference type="Pfam" id="PF25583">
    <property type="entry name" value="WCX"/>
    <property type="match status" value="1"/>
</dbReference>
<sequence length="362" mass="40022">MYPDFSVEVRARRFVRSRRRPANVTAVTVARLGTVGIPRAERLVNLVLCLLSTRQYLTAERIRGIVPGYSDAASDEAFYRTFERDKAELRDLGIPLETGRNSAFDGIDGYRIARRDYEIGDIALESDEAAAVALASRLWEAPEFGTAARGALRKLRAAGIDVDDSAAGPIEPKVRADEPAFSPLLIAVREGRPVTFDYRRPASSSAQPRTVEPWGVVSWCGRWYVVGHDRDRQAARCFRLSRITGEVCAFGARGQVNRPEDVDLMSLVTGFESTPPPRTPVRLWAASGRAQGVRRDAEVVAERELDGVAGEELRLELSYPESATGWLAGYGPDVVVLEPETLRKSVREAHLATLQTLREGDR</sequence>
<proteinExistence type="predicted"/>
<protein>
    <submittedName>
        <fullName evidence="3">Transcriptional regulator</fullName>
    </submittedName>
</protein>
<dbReference type="InterPro" id="IPR057727">
    <property type="entry name" value="WCX_dom"/>
</dbReference>
<gene>
    <name evidence="3" type="ORF">SAMN04487819_109148</name>
</gene>
<keyword evidence="4" id="KW-1185">Reference proteome</keyword>
<evidence type="ECO:0000259" key="1">
    <source>
        <dbReference type="Pfam" id="PF13280"/>
    </source>
</evidence>
<feature type="domain" description="WYL" evidence="1">
    <location>
        <begin position="180"/>
        <end position="244"/>
    </location>
</feature>